<comment type="caution">
    <text evidence="2">The sequence shown here is derived from an EMBL/GenBank/DDBJ whole genome shotgun (WGS) entry which is preliminary data.</text>
</comment>
<dbReference type="InterPro" id="IPR011990">
    <property type="entry name" value="TPR-like_helical_dom_sf"/>
</dbReference>
<feature type="region of interest" description="Disordered" evidence="1">
    <location>
        <begin position="83"/>
        <end position="103"/>
    </location>
</feature>
<proteinExistence type="predicted"/>
<dbReference type="Proteomes" id="UP001596004">
    <property type="component" value="Unassembled WGS sequence"/>
</dbReference>
<dbReference type="Gene3D" id="1.25.40.10">
    <property type="entry name" value="Tetratricopeptide repeat domain"/>
    <property type="match status" value="1"/>
</dbReference>
<evidence type="ECO:0000313" key="3">
    <source>
        <dbReference type="Proteomes" id="UP001596004"/>
    </source>
</evidence>
<dbReference type="SUPFAM" id="SSF48452">
    <property type="entry name" value="TPR-like"/>
    <property type="match status" value="1"/>
</dbReference>
<keyword evidence="3" id="KW-1185">Reference proteome</keyword>
<reference evidence="3" key="1">
    <citation type="journal article" date="2019" name="Int. J. Syst. Evol. Microbiol.">
        <title>The Global Catalogue of Microorganisms (GCM) 10K type strain sequencing project: providing services to taxonomists for standard genome sequencing and annotation.</title>
        <authorList>
            <consortium name="The Broad Institute Genomics Platform"/>
            <consortium name="The Broad Institute Genome Sequencing Center for Infectious Disease"/>
            <person name="Wu L."/>
            <person name="Ma J."/>
        </authorList>
    </citation>
    <scope>NUCLEOTIDE SEQUENCE [LARGE SCALE GENOMIC DNA]</scope>
    <source>
        <strain evidence="3">CGMCC 4.7132</strain>
    </source>
</reference>
<feature type="compositionally biased region" description="Basic and acidic residues" evidence="1">
    <location>
        <begin position="86"/>
        <end position="103"/>
    </location>
</feature>
<gene>
    <name evidence="2" type="ORF">ACFO60_13310</name>
</gene>
<dbReference type="EMBL" id="JBHSFP010000007">
    <property type="protein sequence ID" value="MFC4531749.1"/>
    <property type="molecule type" value="Genomic_DNA"/>
</dbReference>
<organism evidence="2 3">
    <name type="scientific">Sphaerisporangium dianthi</name>
    <dbReference type="NCBI Taxonomy" id="1436120"/>
    <lineage>
        <taxon>Bacteria</taxon>
        <taxon>Bacillati</taxon>
        <taxon>Actinomycetota</taxon>
        <taxon>Actinomycetes</taxon>
        <taxon>Streptosporangiales</taxon>
        <taxon>Streptosporangiaceae</taxon>
        <taxon>Sphaerisporangium</taxon>
    </lineage>
</organism>
<protein>
    <recommendedName>
        <fullName evidence="4">XRE family transcriptional regulator</fullName>
    </recommendedName>
</protein>
<evidence type="ECO:0000256" key="1">
    <source>
        <dbReference type="SAM" id="MobiDB-lite"/>
    </source>
</evidence>
<sequence length="448" mass="49053">MPGRQTLLKVLLSRRHQETHRAFCLEYDKVARGIDRRLIGSSPSREAFGRWLKGHLKTKPHADHCRVLERMFPGHTVAELLAPYDPEGKGTGDAPARPDPREAATNRREVFHLGATTMALGLTDPLWRGPDLLEQVLDATSVGEDRIVFLEAEADRLGQRIEKVMPVTLLAETLMHLTSVRELLGRRQPIEAQRRLARVGARLSIVVGEVLFNLNHFPLARRWYAAAGRAADEAGDRYISDLALASTTLIPTYSGNPRDALALVSPRLEQATGATPAIAWMWGFAALAHASLGDRAAFERAINRSRNALDRCPSDLVRPGILSFQPERQAFYEARGWADLGNVDGTASATDRALAAYDPTVSSDPALVRFAHATALAKSGEVEEACRLATLALRDPNTLPIISIVVRAYEFDALLGALGSTTADWREALADVHPPDPSTLTYPGHSRA</sequence>
<dbReference type="RefSeq" id="WP_380840415.1">
    <property type="nucleotide sequence ID" value="NZ_JBHSFP010000007.1"/>
</dbReference>
<name>A0ABV9CFB0_9ACTN</name>
<evidence type="ECO:0000313" key="2">
    <source>
        <dbReference type="EMBL" id="MFC4531749.1"/>
    </source>
</evidence>
<evidence type="ECO:0008006" key="4">
    <source>
        <dbReference type="Google" id="ProtNLM"/>
    </source>
</evidence>
<accession>A0ABV9CFB0</accession>